<dbReference type="EMBL" id="CP038635">
    <property type="protein sequence ID" value="QBY53710.1"/>
    <property type="molecule type" value="Genomic_DNA"/>
</dbReference>
<evidence type="ECO:0000256" key="2">
    <source>
        <dbReference type="ARBA" id="ARBA00023136"/>
    </source>
</evidence>
<keyword evidence="4" id="KW-0449">Lipoprotein</keyword>
<gene>
    <name evidence="7" type="ORF">E0W60_21910</name>
</gene>
<evidence type="ECO:0000256" key="5">
    <source>
        <dbReference type="SAM" id="SignalP"/>
    </source>
</evidence>
<evidence type="ECO:0000313" key="7">
    <source>
        <dbReference type="EMBL" id="QBY53710.1"/>
    </source>
</evidence>
<dbReference type="KEGG" id="cox:E0W60_21910"/>
<dbReference type="Gene3D" id="2.40.128.200">
    <property type="match status" value="1"/>
</dbReference>
<evidence type="ECO:0000256" key="1">
    <source>
        <dbReference type="ARBA" id="ARBA00022729"/>
    </source>
</evidence>
<dbReference type="Pfam" id="PF09864">
    <property type="entry name" value="MliC"/>
    <property type="match status" value="1"/>
</dbReference>
<protein>
    <recommendedName>
        <fullName evidence="6">C-type lysozyme inhibitor domain-containing protein</fullName>
    </recommendedName>
</protein>
<dbReference type="Proteomes" id="UP000295294">
    <property type="component" value="Chromosome 2"/>
</dbReference>
<dbReference type="STRING" id="1349762.GCA_001592245_01734"/>
<name>A0A4P7LCQ7_9BURK</name>
<keyword evidence="2" id="KW-0472">Membrane</keyword>
<accession>A0A4P7LCQ7</accession>
<dbReference type="InterPro" id="IPR018660">
    <property type="entry name" value="MliC"/>
</dbReference>
<proteinExistence type="predicted"/>
<feature type="signal peptide" evidence="5">
    <location>
        <begin position="1"/>
        <end position="26"/>
    </location>
</feature>
<feature type="domain" description="C-type lysozyme inhibitor" evidence="6">
    <location>
        <begin position="45"/>
        <end position="111"/>
    </location>
</feature>
<evidence type="ECO:0000256" key="3">
    <source>
        <dbReference type="ARBA" id="ARBA00023139"/>
    </source>
</evidence>
<dbReference type="SUPFAM" id="SSF141488">
    <property type="entry name" value="YdhA-like"/>
    <property type="match status" value="1"/>
</dbReference>
<evidence type="ECO:0000313" key="8">
    <source>
        <dbReference type="Proteomes" id="UP000295294"/>
    </source>
</evidence>
<sequence>MTRPTLNAIRGAVLLAWLAAVGSASAARPPGIDGVRFTDVRTVRYQCDGDKTLTVRYFNSADNQAAVFRLDGKPVLAVTTVAASGARYVGGRYEWWTKGDTGTLRDLMQQENAAAALSNCQARP</sequence>
<reference evidence="7 8" key="1">
    <citation type="submission" date="2019-03" db="EMBL/GenBank/DDBJ databases">
        <title>Efficiently degradation of phenoxyalkanoic acid herbicides by Cupriavidus oxalaticus strain X32.</title>
        <authorList>
            <person name="Sheng X."/>
        </authorList>
    </citation>
    <scope>NUCLEOTIDE SEQUENCE [LARGE SCALE GENOMIC DNA]</scope>
    <source>
        <strain evidence="7 8">X32</strain>
    </source>
</reference>
<dbReference type="OrthoDB" id="8550040at2"/>
<evidence type="ECO:0000259" key="6">
    <source>
        <dbReference type="Pfam" id="PF09864"/>
    </source>
</evidence>
<keyword evidence="3" id="KW-0564">Palmitate</keyword>
<dbReference type="AlphaFoldDB" id="A0A4P7LCQ7"/>
<keyword evidence="1 5" id="KW-0732">Signal</keyword>
<feature type="chain" id="PRO_5020500646" description="C-type lysozyme inhibitor domain-containing protein" evidence="5">
    <location>
        <begin position="27"/>
        <end position="124"/>
    </location>
</feature>
<dbReference type="InterPro" id="IPR036328">
    <property type="entry name" value="MliC_sf"/>
</dbReference>
<evidence type="ECO:0000256" key="4">
    <source>
        <dbReference type="ARBA" id="ARBA00023288"/>
    </source>
</evidence>
<organism evidence="7 8">
    <name type="scientific">Cupriavidus oxalaticus</name>
    <dbReference type="NCBI Taxonomy" id="96344"/>
    <lineage>
        <taxon>Bacteria</taxon>
        <taxon>Pseudomonadati</taxon>
        <taxon>Pseudomonadota</taxon>
        <taxon>Betaproteobacteria</taxon>
        <taxon>Burkholderiales</taxon>
        <taxon>Burkholderiaceae</taxon>
        <taxon>Cupriavidus</taxon>
    </lineage>
</organism>